<evidence type="ECO:0000313" key="1">
    <source>
        <dbReference type="EMBL" id="GKV47789.1"/>
    </source>
</evidence>
<name>A0AAV5MF77_9ROSI</name>
<organism evidence="1 2">
    <name type="scientific">Rubroshorea leprosula</name>
    <dbReference type="NCBI Taxonomy" id="152421"/>
    <lineage>
        <taxon>Eukaryota</taxon>
        <taxon>Viridiplantae</taxon>
        <taxon>Streptophyta</taxon>
        <taxon>Embryophyta</taxon>
        <taxon>Tracheophyta</taxon>
        <taxon>Spermatophyta</taxon>
        <taxon>Magnoliopsida</taxon>
        <taxon>eudicotyledons</taxon>
        <taxon>Gunneridae</taxon>
        <taxon>Pentapetalae</taxon>
        <taxon>rosids</taxon>
        <taxon>malvids</taxon>
        <taxon>Malvales</taxon>
        <taxon>Dipterocarpaceae</taxon>
        <taxon>Rubroshorea</taxon>
    </lineage>
</organism>
<sequence length="82" mass="9306">MTTFNKGKTCKLALQLAEWWQNSPSTAFTRRLALQFASSRKSTLLTTMTLAFSQADASFVHPLVLHSSHHRYMDRTCDLTVT</sequence>
<accession>A0AAV5MF77</accession>
<proteinExistence type="predicted"/>
<reference evidence="1 2" key="1">
    <citation type="journal article" date="2021" name="Commun. Biol.">
        <title>The genome of Shorea leprosula (Dipterocarpaceae) highlights the ecological relevance of drought in aseasonal tropical rainforests.</title>
        <authorList>
            <person name="Ng K.K.S."/>
            <person name="Kobayashi M.J."/>
            <person name="Fawcett J.A."/>
            <person name="Hatakeyama M."/>
            <person name="Paape T."/>
            <person name="Ng C.H."/>
            <person name="Ang C.C."/>
            <person name="Tnah L.H."/>
            <person name="Lee C.T."/>
            <person name="Nishiyama T."/>
            <person name="Sese J."/>
            <person name="O'Brien M.J."/>
            <person name="Copetti D."/>
            <person name="Mohd Noor M.I."/>
            <person name="Ong R.C."/>
            <person name="Putra M."/>
            <person name="Sireger I.Z."/>
            <person name="Indrioko S."/>
            <person name="Kosugi Y."/>
            <person name="Izuno A."/>
            <person name="Isagi Y."/>
            <person name="Lee S.L."/>
            <person name="Shimizu K.K."/>
        </authorList>
    </citation>
    <scope>NUCLEOTIDE SEQUENCE [LARGE SCALE GENOMIC DNA]</scope>
    <source>
        <strain evidence="1">214</strain>
    </source>
</reference>
<comment type="caution">
    <text evidence="1">The sequence shown here is derived from an EMBL/GenBank/DDBJ whole genome shotgun (WGS) entry which is preliminary data.</text>
</comment>
<evidence type="ECO:0000313" key="2">
    <source>
        <dbReference type="Proteomes" id="UP001054252"/>
    </source>
</evidence>
<gene>
    <name evidence="1" type="ORF">SLEP1_g54651</name>
</gene>
<protein>
    <submittedName>
        <fullName evidence="1">Uncharacterized protein</fullName>
    </submittedName>
</protein>
<dbReference type="EMBL" id="BPVZ01000236">
    <property type="protein sequence ID" value="GKV47789.1"/>
    <property type="molecule type" value="Genomic_DNA"/>
</dbReference>
<keyword evidence="2" id="KW-1185">Reference proteome</keyword>
<dbReference type="Proteomes" id="UP001054252">
    <property type="component" value="Unassembled WGS sequence"/>
</dbReference>
<dbReference type="AlphaFoldDB" id="A0AAV5MF77"/>